<organism evidence="1 2">
    <name type="scientific">Roseibium aestuarii</name>
    <dbReference type="NCBI Taxonomy" id="2600299"/>
    <lineage>
        <taxon>Bacteria</taxon>
        <taxon>Pseudomonadati</taxon>
        <taxon>Pseudomonadota</taxon>
        <taxon>Alphaproteobacteria</taxon>
        <taxon>Hyphomicrobiales</taxon>
        <taxon>Stappiaceae</taxon>
        <taxon>Roseibium</taxon>
    </lineage>
</organism>
<dbReference type="CDD" id="cd11523">
    <property type="entry name" value="NTP-PPase"/>
    <property type="match status" value="1"/>
</dbReference>
<keyword evidence="2" id="KW-1185">Reference proteome</keyword>
<protein>
    <submittedName>
        <fullName evidence="1">MazG-like family protein</fullName>
    </submittedName>
</protein>
<sequence>MPLTFDKLRQANRTRQGEWPGDDRADLAFRALEVAGECGELSEAVKKYLRAERGIRGSTASLDDIADEMADVIIALDLLAGHLGVDLGAAVRAKFDKTSAKYGLETRLSKD</sequence>
<dbReference type="Pfam" id="PF12643">
    <property type="entry name" value="MazG-like"/>
    <property type="match status" value="1"/>
</dbReference>
<dbReference type="SUPFAM" id="SSF101386">
    <property type="entry name" value="all-alpha NTP pyrophosphatases"/>
    <property type="match status" value="1"/>
</dbReference>
<comment type="caution">
    <text evidence="1">The sequence shown here is derived from an EMBL/GenBank/DDBJ whole genome shotgun (WGS) entry which is preliminary data.</text>
</comment>
<name>A0ABW4JTU5_9HYPH</name>
<dbReference type="Gene3D" id="1.10.287.1080">
    <property type="entry name" value="MazG-like"/>
    <property type="match status" value="1"/>
</dbReference>
<evidence type="ECO:0000313" key="1">
    <source>
        <dbReference type="EMBL" id="MFD1693905.1"/>
    </source>
</evidence>
<reference evidence="2" key="1">
    <citation type="journal article" date="2019" name="Int. J. Syst. Evol. Microbiol.">
        <title>The Global Catalogue of Microorganisms (GCM) 10K type strain sequencing project: providing services to taxonomists for standard genome sequencing and annotation.</title>
        <authorList>
            <consortium name="The Broad Institute Genomics Platform"/>
            <consortium name="The Broad Institute Genome Sequencing Center for Infectious Disease"/>
            <person name="Wu L."/>
            <person name="Ma J."/>
        </authorList>
    </citation>
    <scope>NUCLEOTIDE SEQUENCE [LARGE SCALE GENOMIC DNA]</scope>
    <source>
        <strain evidence="2">JCM 3369</strain>
    </source>
</reference>
<dbReference type="RefSeq" id="WP_149894275.1">
    <property type="nucleotide sequence ID" value="NZ_JBHUFA010000001.1"/>
</dbReference>
<evidence type="ECO:0000313" key="2">
    <source>
        <dbReference type="Proteomes" id="UP001597327"/>
    </source>
</evidence>
<gene>
    <name evidence="1" type="ORF">ACFSC7_00095</name>
</gene>
<dbReference type="Proteomes" id="UP001597327">
    <property type="component" value="Unassembled WGS sequence"/>
</dbReference>
<dbReference type="EMBL" id="JBHUFA010000001">
    <property type="protein sequence ID" value="MFD1693905.1"/>
    <property type="molecule type" value="Genomic_DNA"/>
</dbReference>
<accession>A0ABW4JTU5</accession>
<proteinExistence type="predicted"/>
<dbReference type="InterPro" id="IPR025984">
    <property type="entry name" value="DCTPP"/>
</dbReference>